<dbReference type="InterPro" id="IPR002347">
    <property type="entry name" value="SDR_fam"/>
</dbReference>
<dbReference type="FunFam" id="3.40.50.720:FF:000084">
    <property type="entry name" value="Short-chain dehydrogenase reductase"/>
    <property type="match status" value="1"/>
</dbReference>
<evidence type="ECO:0000313" key="3">
    <source>
        <dbReference type="EMBL" id="MBL7631847.1"/>
    </source>
</evidence>
<dbReference type="InterPro" id="IPR020904">
    <property type="entry name" value="Sc_DH/Rdtase_CS"/>
</dbReference>
<reference evidence="3" key="1">
    <citation type="submission" date="2020-12" db="EMBL/GenBank/DDBJ databases">
        <title>Genomic characterization of non-nitrogen-fixing Frankia strains.</title>
        <authorList>
            <person name="Carlos-Shanley C."/>
            <person name="Guerra T."/>
            <person name="Hahn D."/>
        </authorList>
    </citation>
    <scope>NUCLEOTIDE SEQUENCE</scope>
    <source>
        <strain evidence="3">CN6</strain>
    </source>
</reference>
<evidence type="ECO:0000256" key="2">
    <source>
        <dbReference type="ARBA" id="ARBA00023002"/>
    </source>
</evidence>
<dbReference type="EMBL" id="JAEACQ010000287">
    <property type="protein sequence ID" value="MBL7631847.1"/>
    <property type="molecule type" value="Genomic_DNA"/>
</dbReference>
<evidence type="ECO:0000256" key="1">
    <source>
        <dbReference type="ARBA" id="ARBA00006484"/>
    </source>
</evidence>
<dbReference type="Pfam" id="PF13561">
    <property type="entry name" value="adh_short_C2"/>
    <property type="match status" value="1"/>
</dbReference>
<dbReference type="PANTHER" id="PTHR24321">
    <property type="entry name" value="DEHYDROGENASES, SHORT CHAIN"/>
    <property type="match status" value="1"/>
</dbReference>
<evidence type="ECO:0000313" key="4">
    <source>
        <dbReference type="Proteomes" id="UP000604475"/>
    </source>
</evidence>
<sequence length="256" mass="26661">MSLETPLRRFEGRAALVTGAASGIGRAVALQLAAEGAAVLACDIDAAGLEAVGKEVPEGAGRIVGRVTDLRERAECAAAVDDAVAEFGRLDVLGNVAGVLRMGHVTEVPEDEYRLLFSVNTDAYFFLCQAAIPHLLATRGNIVNIASNAGLMGGAYTVVYSMTKGAVVQLTKSLAMEFLKKKIRINAIAPGGTDTALTAAAGFPDGVDWELINRYMVPRPMAKPEDIAKLFAFVASDDGRNIHGAILSSDGGVTAG</sequence>
<dbReference type="AlphaFoldDB" id="A0A937URX7"/>
<dbReference type="Proteomes" id="UP000604475">
    <property type="component" value="Unassembled WGS sequence"/>
</dbReference>
<comment type="similarity">
    <text evidence="1">Belongs to the short-chain dehydrogenases/reductases (SDR) family.</text>
</comment>
<dbReference type="RefSeq" id="WP_203000842.1">
    <property type="nucleotide sequence ID" value="NZ_JADWYU010000080.1"/>
</dbReference>
<name>A0A937URX7_9ACTN</name>
<dbReference type="SUPFAM" id="SSF51735">
    <property type="entry name" value="NAD(P)-binding Rossmann-fold domains"/>
    <property type="match status" value="1"/>
</dbReference>
<dbReference type="GO" id="GO:0016491">
    <property type="term" value="F:oxidoreductase activity"/>
    <property type="evidence" value="ECO:0007669"/>
    <property type="project" value="UniProtKB-KW"/>
</dbReference>
<dbReference type="Gene3D" id="3.40.50.720">
    <property type="entry name" value="NAD(P)-binding Rossmann-like Domain"/>
    <property type="match status" value="1"/>
</dbReference>
<dbReference type="PANTHER" id="PTHR24321:SF8">
    <property type="entry name" value="ESTRADIOL 17-BETA-DEHYDROGENASE 8-RELATED"/>
    <property type="match status" value="1"/>
</dbReference>
<comment type="caution">
    <text evidence="3">The sequence shown here is derived from an EMBL/GenBank/DDBJ whole genome shotgun (WGS) entry which is preliminary data.</text>
</comment>
<dbReference type="CDD" id="cd05233">
    <property type="entry name" value="SDR_c"/>
    <property type="match status" value="1"/>
</dbReference>
<dbReference type="PRINTS" id="PR00080">
    <property type="entry name" value="SDRFAMILY"/>
</dbReference>
<dbReference type="PROSITE" id="PS00061">
    <property type="entry name" value="ADH_SHORT"/>
    <property type="match status" value="1"/>
</dbReference>
<keyword evidence="4" id="KW-1185">Reference proteome</keyword>
<gene>
    <name evidence="3" type="ORF">I7412_32745</name>
</gene>
<keyword evidence="2" id="KW-0560">Oxidoreductase</keyword>
<accession>A0A937URX7</accession>
<proteinExistence type="inferred from homology"/>
<dbReference type="InterPro" id="IPR036291">
    <property type="entry name" value="NAD(P)-bd_dom_sf"/>
</dbReference>
<dbReference type="PRINTS" id="PR00081">
    <property type="entry name" value="GDHRDH"/>
</dbReference>
<protein>
    <submittedName>
        <fullName evidence="3">SDR family oxidoreductase</fullName>
    </submittedName>
</protein>
<organism evidence="3 4">
    <name type="scientific">Frankia nepalensis</name>
    <dbReference type="NCBI Taxonomy" id="1836974"/>
    <lineage>
        <taxon>Bacteria</taxon>
        <taxon>Bacillati</taxon>
        <taxon>Actinomycetota</taxon>
        <taxon>Actinomycetes</taxon>
        <taxon>Frankiales</taxon>
        <taxon>Frankiaceae</taxon>
        <taxon>Frankia</taxon>
    </lineage>
</organism>